<organism evidence="2 3">
    <name type="scientific">Acidipila rosea</name>
    <dbReference type="NCBI Taxonomy" id="768535"/>
    <lineage>
        <taxon>Bacteria</taxon>
        <taxon>Pseudomonadati</taxon>
        <taxon>Acidobacteriota</taxon>
        <taxon>Terriglobia</taxon>
        <taxon>Terriglobales</taxon>
        <taxon>Acidobacteriaceae</taxon>
        <taxon>Acidipila</taxon>
    </lineage>
</organism>
<protein>
    <submittedName>
        <fullName evidence="2">Uncharacterized protein</fullName>
    </submittedName>
</protein>
<evidence type="ECO:0000313" key="3">
    <source>
        <dbReference type="Proteomes" id="UP000295210"/>
    </source>
</evidence>
<evidence type="ECO:0000256" key="1">
    <source>
        <dbReference type="SAM" id="MobiDB-lite"/>
    </source>
</evidence>
<evidence type="ECO:0000313" key="2">
    <source>
        <dbReference type="EMBL" id="TCK68472.1"/>
    </source>
</evidence>
<keyword evidence="3" id="KW-1185">Reference proteome</keyword>
<dbReference type="AlphaFoldDB" id="A0A4R1KTJ7"/>
<sequence>MGAGRKKFERRSVPPFSNLFWRAPGKQNDAVPQGAIGVFPEAVTEHETGLYWGDTLGEPVPIEHPAHAIPQDRSFHTTGNERSQQGAEGYRYRACFGPKSQAEMTRPSWGNLSPMGLAR</sequence>
<reference evidence="2 3" key="1">
    <citation type="submission" date="2019-03" db="EMBL/GenBank/DDBJ databases">
        <title>Genomic Encyclopedia of Type Strains, Phase IV (KMG-IV): sequencing the most valuable type-strain genomes for metagenomic binning, comparative biology and taxonomic classification.</title>
        <authorList>
            <person name="Goeker M."/>
        </authorList>
    </citation>
    <scope>NUCLEOTIDE SEQUENCE [LARGE SCALE GENOMIC DNA]</scope>
    <source>
        <strain evidence="2 3">DSM 103428</strain>
    </source>
</reference>
<dbReference type="Proteomes" id="UP000295210">
    <property type="component" value="Unassembled WGS sequence"/>
</dbReference>
<comment type="caution">
    <text evidence="2">The sequence shown here is derived from an EMBL/GenBank/DDBJ whole genome shotgun (WGS) entry which is preliminary data.</text>
</comment>
<accession>A0A4R1KTJ7</accession>
<feature type="region of interest" description="Disordered" evidence="1">
    <location>
        <begin position="69"/>
        <end position="119"/>
    </location>
</feature>
<name>A0A4R1KTJ7_9BACT</name>
<gene>
    <name evidence="2" type="ORF">C7378_3551</name>
</gene>
<dbReference type="EMBL" id="SMGK01000009">
    <property type="protein sequence ID" value="TCK68472.1"/>
    <property type="molecule type" value="Genomic_DNA"/>
</dbReference>
<feature type="compositionally biased region" description="Polar residues" evidence="1">
    <location>
        <begin position="76"/>
        <end position="86"/>
    </location>
</feature>
<proteinExistence type="predicted"/>